<feature type="region of interest" description="Disordered" evidence="6">
    <location>
        <begin position="358"/>
        <end position="383"/>
    </location>
</feature>
<dbReference type="RefSeq" id="WP_188522254.1">
    <property type="nucleotide sequence ID" value="NZ_BMDG01000002.1"/>
</dbReference>
<feature type="binding site" evidence="5">
    <location>
        <position position="92"/>
    </location>
    <ligand>
        <name>ATP</name>
        <dbReference type="ChEBI" id="CHEBI:30616"/>
    </ligand>
</feature>
<dbReference type="Gene3D" id="3.30.200.20">
    <property type="entry name" value="Phosphorylase Kinase, domain 1"/>
    <property type="match status" value="1"/>
</dbReference>
<keyword evidence="1" id="KW-0808">Transferase</keyword>
<feature type="transmembrane region" description="Helical" evidence="7">
    <location>
        <begin position="567"/>
        <end position="588"/>
    </location>
</feature>
<evidence type="ECO:0000256" key="2">
    <source>
        <dbReference type="ARBA" id="ARBA00022741"/>
    </source>
</evidence>
<feature type="compositionally biased region" description="Gly residues" evidence="6">
    <location>
        <begin position="23"/>
        <end position="35"/>
    </location>
</feature>
<dbReference type="EMBL" id="BMDG01000002">
    <property type="protein sequence ID" value="GGI05574.1"/>
    <property type="molecule type" value="Genomic_DNA"/>
</dbReference>
<feature type="transmembrane region" description="Helical" evidence="7">
    <location>
        <begin position="509"/>
        <end position="542"/>
    </location>
</feature>
<feature type="transmembrane region" description="Helical" evidence="7">
    <location>
        <begin position="465"/>
        <end position="488"/>
    </location>
</feature>
<feature type="compositionally biased region" description="Pro residues" evidence="6">
    <location>
        <begin position="366"/>
        <end position="376"/>
    </location>
</feature>
<protein>
    <recommendedName>
        <fullName evidence="8">Protein kinase domain-containing protein</fullName>
    </recommendedName>
</protein>
<evidence type="ECO:0000313" key="9">
    <source>
        <dbReference type="EMBL" id="GGI05574.1"/>
    </source>
</evidence>
<dbReference type="CDD" id="cd14014">
    <property type="entry name" value="STKc_PknB_like"/>
    <property type="match status" value="1"/>
</dbReference>
<feature type="region of interest" description="Disordered" evidence="6">
    <location>
        <begin position="1"/>
        <end position="57"/>
    </location>
</feature>
<gene>
    <name evidence="9" type="ORF">GCM10007368_06850</name>
</gene>
<dbReference type="InterPro" id="IPR008271">
    <property type="entry name" value="Ser/Thr_kinase_AS"/>
</dbReference>
<evidence type="ECO:0000256" key="5">
    <source>
        <dbReference type="PROSITE-ProRule" id="PRU10141"/>
    </source>
</evidence>
<dbReference type="SMART" id="SM00220">
    <property type="entry name" value="S_TKc"/>
    <property type="match status" value="1"/>
</dbReference>
<evidence type="ECO:0000259" key="8">
    <source>
        <dbReference type="PROSITE" id="PS50011"/>
    </source>
</evidence>
<organism evidence="9 10">
    <name type="scientific">Isoptericola cucumis</name>
    <dbReference type="NCBI Taxonomy" id="1776856"/>
    <lineage>
        <taxon>Bacteria</taxon>
        <taxon>Bacillati</taxon>
        <taxon>Actinomycetota</taxon>
        <taxon>Actinomycetes</taxon>
        <taxon>Micrococcales</taxon>
        <taxon>Promicromonosporaceae</taxon>
        <taxon>Isoptericola</taxon>
    </lineage>
</organism>
<keyword evidence="3" id="KW-0418">Kinase</keyword>
<dbReference type="Gene3D" id="1.10.510.10">
    <property type="entry name" value="Transferase(Phosphotransferase) domain 1"/>
    <property type="match status" value="1"/>
</dbReference>
<dbReference type="Proteomes" id="UP000632535">
    <property type="component" value="Unassembled WGS sequence"/>
</dbReference>
<keyword evidence="4 5" id="KW-0067">ATP-binding</keyword>
<dbReference type="PROSITE" id="PS50011">
    <property type="entry name" value="PROTEIN_KINASE_DOM"/>
    <property type="match status" value="1"/>
</dbReference>
<comment type="caution">
    <text evidence="9">The sequence shown here is derived from an EMBL/GenBank/DDBJ whole genome shotgun (WGS) entry which is preliminary data.</text>
</comment>
<dbReference type="PANTHER" id="PTHR43289:SF34">
    <property type="entry name" value="SERINE_THREONINE-PROTEIN KINASE YBDM-RELATED"/>
    <property type="match status" value="1"/>
</dbReference>
<proteinExistence type="predicted"/>
<feature type="transmembrane region" description="Helical" evidence="7">
    <location>
        <begin position="609"/>
        <end position="630"/>
    </location>
</feature>
<evidence type="ECO:0000256" key="1">
    <source>
        <dbReference type="ARBA" id="ARBA00022679"/>
    </source>
</evidence>
<dbReference type="SUPFAM" id="SSF56112">
    <property type="entry name" value="Protein kinase-like (PK-like)"/>
    <property type="match status" value="1"/>
</dbReference>
<dbReference type="InterPro" id="IPR011009">
    <property type="entry name" value="Kinase-like_dom_sf"/>
</dbReference>
<keyword evidence="2 5" id="KW-0547">Nucleotide-binding</keyword>
<dbReference type="Pfam" id="PF00069">
    <property type="entry name" value="Pkinase"/>
    <property type="match status" value="1"/>
</dbReference>
<evidence type="ECO:0000313" key="10">
    <source>
        <dbReference type="Proteomes" id="UP000632535"/>
    </source>
</evidence>
<evidence type="ECO:0000256" key="3">
    <source>
        <dbReference type="ARBA" id="ARBA00022777"/>
    </source>
</evidence>
<keyword evidence="7" id="KW-0472">Membrane</keyword>
<reference evidence="10" key="1">
    <citation type="journal article" date="2019" name="Int. J. Syst. Evol. Microbiol.">
        <title>The Global Catalogue of Microorganisms (GCM) 10K type strain sequencing project: providing services to taxonomists for standard genome sequencing and annotation.</title>
        <authorList>
            <consortium name="The Broad Institute Genomics Platform"/>
            <consortium name="The Broad Institute Genome Sequencing Center for Infectious Disease"/>
            <person name="Wu L."/>
            <person name="Ma J."/>
        </authorList>
    </citation>
    <scope>NUCLEOTIDE SEQUENCE [LARGE SCALE GENOMIC DNA]</scope>
    <source>
        <strain evidence="10">CCM 8653</strain>
    </source>
</reference>
<accession>A0ABQ2B5F9</accession>
<keyword evidence="7" id="KW-1133">Transmembrane helix</keyword>
<evidence type="ECO:0000256" key="6">
    <source>
        <dbReference type="SAM" id="MobiDB-lite"/>
    </source>
</evidence>
<dbReference type="InterPro" id="IPR017441">
    <property type="entry name" value="Protein_kinase_ATP_BS"/>
</dbReference>
<feature type="domain" description="Protein kinase" evidence="8">
    <location>
        <begin position="64"/>
        <end position="320"/>
    </location>
</feature>
<evidence type="ECO:0000256" key="7">
    <source>
        <dbReference type="SAM" id="Phobius"/>
    </source>
</evidence>
<keyword evidence="10" id="KW-1185">Reference proteome</keyword>
<sequence>MGEVDAVQVPGPGRPSVAPAVGHRGGSGTDGGDGAEGSAVVRAGTPPEVPRDGGLAPGAEVGGYTVVRPLGRGAMGAVYEAVDGGGDSVALKVLHAHVDADPAGRERLRREAAALQRLRHPAVAQVLDAELDGPYAFVVTELVDGVTLEEEVDSRGPLDAADLYSLADQLADALESVHDAGVVHRDLKPSNVMITTAGPVLIDFGIAQGPGDTRTTSVGFVMGTPGYIAPELLDGAAPVAESDWWSWAALLAFAATGRSPFGVRPTELVLRRSREGRPDLVGLPSRTTRSLAGALQADPHRRWGPTEVVRAMRRDLDDALGVAAAPAEDHGGTQRIVQGFETQRLGVPTQAVGPAAAGAAAAAASTPPPPPPPSVPPTGSVGSVVVDPQDTGQTMTALERDRLQAQDGGTQAIPVGDARYKGYDQLITELPVEPQPYERPVHPRRPGAAVALAVPLVVLAATRPLIGFGLLLAIVVLSRVVATSGDALHHRRERKGVRGSDGVVGTLLFPWHALVGTLGVIPAALVGACAGVLCVVAGWWFFGAGHVVILPRADVEARSVGGMNEEIVFNGVLAGSMVVALLATWFGPAGRTAREGGRTLLARVAPGRWGPVVFVAVCLVAAALLAQPLLDQPPLIDWWPMSGAPDLL</sequence>
<dbReference type="PANTHER" id="PTHR43289">
    <property type="entry name" value="MITOGEN-ACTIVATED PROTEIN KINASE KINASE KINASE 20-RELATED"/>
    <property type="match status" value="1"/>
</dbReference>
<dbReference type="InterPro" id="IPR000719">
    <property type="entry name" value="Prot_kinase_dom"/>
</dbReference>
<dbReference type="PROSITE" id="PS00107">
    <property type="entry name" value="PROTEIN_KINASE_ATP"/>
    <property type="match status" value="1"/>
</dbReference>
<dbReference type="PROSITE" id="PS00108">
    <property type="entry name" value="PROTEIN_KINASE_ST"/>
    <property type="match status" value="1"/>
</dbReference>
<keyword evidence="7" id="KW-0812">Transmembrane</keyword>
<evidence type="ECO:0000256" key="4">
    <source>
        <dbReference type="ARBA" id="ARBA00022840"/>
    </source>
</evidence>
<name>A0ABQ2B5F9_9MICO</name>